<organism evidence="2 3">
    <name type="scientific">Micromonospora haikouensis</name>
    <dbReference type="NCBI Taxonomy" id="686309"/>
    <lineage>
        <taxon>Bacteria</taxon>
        <taxon>Bacillati</taxon>
        <taxon>Actinomycetota</taxon>
        <taxon>Actinomycetes</taxon>
        <taxon>Micromonosporales</taxon>
        <taxon>Micromonosporaceae</taxon>
        <taxon>Micromonospora</taxon>
    </lineage>
</organism>
<evidence type="ECO:0000313" key="2">
    <source>
        <dbReference type="EMBL" id="KIR61584.1"/>
    </source>
</evidence>
<dbReference type="RefSeq" id="WP_043968684.1">
    <property type="nucleotide sequence ID" value="NZ_JBEZEP010000075.1"/>
</dbReference>
<dbReference type="SUPFAM" id="SSF88713">
    <property type="entry name" value="Glycoside hydrolase/deacetylase"/>
    <property type="match status" value="1"/>
</dbReference>
<sequence length="312" mass="35404">MVSRVEPGTERDFLGYGADLPRVEWPGGARVAVSLCLNYEEGAEHSLLDGDDVNEWVGEISYTPTSATHRDLSQESVYEYGSRAGAWRLLRLFERMGTPVTVYGCAEALARNRPLTKAFVEAGHEICSHGLRWREPSGMTEEQERAEIRRAVELIGELCGERPVGWYSRYAPSERTRRLLVEEGGFRYDSNAYNDDLPYWVDVAGTRHLVVPYTHTYNDGRFAFSPGYANPTDFFENCRRGIEYLWEEGETSPKMISIGLHARLIGQAGRASALRDLIAWAQELPGVWFARRRDIADWWHANYPDLPAHGGR</sequence>
<dbReference type="Proteomes" id="UP000032254">
    <property type="component" value="Unassembled WGS sequence"/>
</dbReference>
<dbReference type="OrthoDB" id="9784220at2"/>
<evidence type="ECO:0000259" key="1">
    <source>
        <dbReference type="PROSITE" id="PS51677"/>
    </source>
</evidence>
<evidence type="ECO:0000313" key="3">
    <source>
        <dbReference type="Proteomes" id="UP000032254"/>
    </source>
</evidence>
<dbReference type="Pfam" id="PF01522">
    <property type="entry name" value="Polysacc_deac_1"/>
    <property type="match status" value="1"/>
</dbReference>
<dbReference type="GO" id="GO:0005975">
    <property type="term" value="P:carbohydrate metabolic process"/>
    <property type="evidence" value="ECO:0007669"/>
    <property type="project" value="InterPro"/>
</dbReference>
<dbReference type="PANTHER" id="PTHR43123:SF1">
    <property type="entry name" value="POLYSACCHARIDE DEACETYLASE-RELATED"/>
    <property type="match status" value="1"/>
</dbReference>
<dbReference type="PANTHER" id="PTHR43123">
    <property type="entry name" value="POLYSACCHARIDE DEACETYLASE-RELATED"/>
    <property type="match status" value="1"/>
</dbReference>
<comment type="caution">
    <text evidence="2">The sequence shown here is derived from an EMBL/GenBank/DDBJ whole genome shotgun (WGS) entry which is preliminary data.</text>
</comment>
<keyword evidence="3" id="KW-1185">Reference proteome</keyword>
<dbReference type="EMBL" id="JXSX01000003">
    <property type="protein sequence ID" value="KIR61584.1"/>
    <property type="molecule type" value="Genomic_DNA"/>
</dbReference>
<dbReference type="InterPro" id="IPR002509">
    <property type="entry name" value="NODB_dom"/>
</dbReference>
<dbReference type="Gene3D" id="3.20.20.370">
    <property type="entry name" value="Glycoside hydrolase/deacetylase"/>
    <property type="match status" value="1"/>
</dbReference>
<dbReference type="GeneID" id="301308036"/>
<reference evidence="2 3" key="1">
    <citation type="submission" date="2015-01" db="EMBL/GenBank/DDBJ databases">
        <title>Sequencing and annotation of Micromonospora carbonacea strain JXNU-1 genome.</title>
        <authorList>
            <person name="Long Z."/>
            <person name="Huang Y."/>
            <person name="Jiang Y."/>
        </authorList>
    </citation>
    <scope>NUCLEOTIDE SEQUENCE [LARGE SCALE GENOMIC DNA]</scope>
    <source>
        <strain evidence="2 3">JXNU-1</strain>
    </source>
</reference>
<accession>A0A0D0WSF6</accession>
<gene>
    <name evidence="2" type="ORF">TK50_28910</name>
</gene>
<dbReference type="PATRIC" id="fig|47853.6.peg.6058"/>
<dbReference type="InterPro" id="IPR011330">
    <property type="entry name" value="Glyco_hydro/deAcase_b/a-brl"/>
</dbReference>
<proteinExistence type="predicted"/>
<dbReference type="GO" id="GO:0016810">
    <property type="term" value="F:hydrolase activity, acting on carbon-nitrogen (but not peptide) bonds"/>
    <property type="evidence" value="ECO:0007669"/>
    <property type="project" value="InterPro"/>
</dbReference>
<name>A0A0D0WSF6_9ACTN</name>
<dbReference type="AlphaFoldDB" id="A0A0D0WSF6"/>
<protein>
    <recommendedName>
        <fullName evidence="1">NodB homology domain-containing protein</fullName>
    </recommendedName>
</protein>
<dbReference type="PROSITE" id="PS51677">
    <property type="entry name" value="NODB"/>
    <property type="match status" value="1"/>
</dbReference>
<feature type="domain" description="NodB homology" evidence="1">
    <location>
        <begin position="72"/>
        <end position="290"/>
    </location>
</feature>